<name>A0A4Y7RND9_9FIRM</name>
<organism evidence="1 2">
    <name type="scientific">Pelotomaculum propionicicum</name>
    <dbReference type="NCBI Taxonomy" id="258475"/>
    <lineage>
        <taxon>Bacteria</taxon>
        <taxon>Bacillati</taxon>
        <taxon>Bacillota</taxon>
        <taxon>Clostridia</taxon>
        <taxon>Eubacteriales</taxon>
        <taxon>Desulfotomaculaceae</taxon>
        <taxon>Pelotomaculum</taxon>
    </lineage>
</organism>
<evidence type="ECO:0000313" key="2">
    <source>
        <dbReference type="Proteomes" id="UP000297597"/>
    </source>
</evidence>
<gene>
    <name evidence="1" type="ORF">Pmgp_02313</name>
</gene>
<accession>A0A4Y7RND9</accession>
<reference evidence="1 2" key="1">
    <citation type="journal article" date="2018" name="Environ. Microbiol.">
        <title>Novel energy conservation strategies and behaviour of Pelotomaculum schinkii driving syntrophic propionate catabolism.</title>
        <authorList>
            <person name="Hidalgo-Ahumada C.A.P."/>
            <person name="Nobu M.K."/>
            <person name="Narihiro T."/>
            <person name="Tamaki H."/>
            <person name="Liu W.T."/>
            <person name="Kamagata Y."/>
            <person name="Stams A.J.M."/>
            <person name="Imachi H."/>
            <person name="Sousa D.Z."/>
        </authorList>
    </citation>
    <scope>NUCLEOTIDE SEQUENCE [LARGE SCALE GENOMIC DNA]</scope>
    <source>
        <strain evidence="1 2">MGP</strain>
    </source>
</reference>
<keyword evidence="2" id="KW-1185">Reference proteome</keyword>
<sequence>MVNCPYTNKRNNNALNEISSELACEFDFICDEMHNCVNKQAGMATEEHKKKGALGSRAAD</sequence>
<evidence type="ECO:0000313" key="1">
    <source>
        <dbReference type="EMBL" id="TEB10514.1"/>
    </source>
</evidence>
<dbReference type="EMBL" id="QFFZ01000025">
    <property type="protein sequence ID" value="TEB10514.1"/>
    <property type="molecule type" value="Genomic_DNA"/>
</dbReference>
<comment type="caution">
    <text evidence="1">The sequence shown here is derived from an EMBL/GenBank/DDBJ whole genome shotgun (WGS) entry which is preliminary data.</text>
</comment>
<dbReference type="RefSeq" id="WP_134214138.1">
    <property type="nucleotide sequence ID" value="NZ_QFFZ01000025.1"/>
</dbReference>
<dbReference type="Proteomes" id="UP000297597">
    <property type="component" value="Unassembled WGS sequence"/>
</dbReference>
<protein>
    <submittedName>
        <fullName evidence="1">Uncharacterized protein</fullName>
    </submittedName>
</protein>
<proteinExistence type="predicted"/>
<dbReference type="AlphaFoldDB" id="A0A4Y7RND9"/>